<keyword evidence="2 6" id="KW-0853">WD repeat</keyword>
<gene>
    <name evidence="9" type="ORF">M407DRAFT_22815</name>
</gene>
<dbReference type="PROSITE" id="PS00678">
    <property type="entry name" value="WD_REPEATS_1"/>
    <property type="match status" value="1"/>
</dbReference>
<keyword evidence="3" id="KW-0677">Repeat</keyword>
<keyword evidence="10" id="KW-1185">Reference proteome</keyword>
<keyword evidence="5" id="KW-0539">Nucleus</keyword>
<dbReference type="Pfam" id="PF00400">
    <property type="entry name" value="WD40"/>
    <property type="match status" value="3"/>
</dbReference>
<evidence type="ECO:0000313" key="9">
    <source>
        <dbReference type="EMBL" id="KIO27897.1"/>
    </source>
</evidence>
<dbReference type="Gene3D" id="2.130.10.10">
    <property type="entry name" value="YVTN repeat-like/Quinoprotein amine dehydrogenase"/>
    <property type="match status" value="1"/>
</dbReference>
<feature type="repeat" description="WD" evidence="6">
    <location>
        <begin position="241"/>
        <end position="283"/>
    </location>
</feature>
<evidence type="ECO:0000256" key="7">
    <source>
        <dbReference type="SAM" id="MobiDB-lite"/>
    </source>
</evidence>
<evidence type="ECO:0000259" key="8">
    <source>
        <dbReference type="Pfam" id="PF12265"/>
    </source>
</evidence>
<dbReference type="InterPro" id="IPR036322">
    <property type="entry name" value="WD40_repeat_dom_sf"/>
</dbReference>
<name>A0A0C3M2I1_9AGAM</name>
<dbReference type="InterPro" id="IPR022052">
    <property type="entry name" value="Histone-bd_RBBP4-like_N"/>
</dbReference>
<evidence type="ECO:0000313" key="10">
    <source>
        <dbReference type="Proteomes" id="UP000054248"/>
    </source>
</evidence>
<protein>
    <recommendedName>
        <fullName evidence="8">Histone-binding protein RBBP4-like N-terminal domain-containing protein</fullName>
    </recommendedName>
</protein>
<evidence type="ECO:0000256" key="3">
    <source>
        <dbReference type="ARBA" id="ARBA00022737"/>
    </source>
</evidence>
<dbReference type="EMBL" id="KN823001">
    <property type="protein sequence ID" value="KIO27897.1"/>
    <property type="molecule type" value="Genomic_DNA"/>
</dbReference>
<reference evidence="10" key="2">
    <citation type="submission" date="2015-01" db="EMBL/GenBank/DDBJ databases">
        <title>Evolutionary Origins and Diversification of the Mycorrhizal Mutualists.</title>
        <authorList>
            <consortium name="DOE Joint Genome Institute"/>
            <consortium name="Mycorrhizal Genomics Consortium"/>
            <person name="Kohler A."/>
            <person name="Kuo A."/>
            <person name="Nagy L.G."/>
            <person name="Floudas D."/>
            <person name="Copeland A."/>
            <person name="Barry K.W."/>
            <person name="Cichocki N."/>
            <person name="Veneault-Fourrey C."/>
            <person name="LaButti K."/>
            <person name="Lindquist E.A."/>
            <person name="Lipzen A."/>
            <person name="Lundell T."/>
            <person name="Morin E."/>
            <person name="Murat C."/>
            <person name="Riley R."/>
            <person name="Ohm R."/>
            <person name="Sun H."/>
            <person name="Tunlid A."/>
            <person name="Henrissat B."/>
            <person name="Grigoriev I.V."/>
            <person name="Hibbett D.S."/>
            <person name="Martin F."/>
        </authorList>
    </citation>
    <scope>NUCLEOTIDE SEQUENCE [LARGE SCALE GENOMIC DNA]</scope>
    <source>
        <strain evidence="10">MUT 4182</strain>
    </source>
</reference>
<sequence>MDEDDSIDTVDNKAVNEEYKIWKKNAPFLYDVIITHALDWPTLTIQWFPDAETPPGKNYTVHRLLMGTHTSGAQQDYLQIAQVQIPNQVSGDDEDDDLEDDEDGDGMGREAYDDERGELGGYGRNPHPSRIQVVQRIPHKNEINRARYMPQNPDLIATKTTTGSIYIFDRTKHPSEPPAGKETVCKPDIELVGQAKEGFGMDWSPLKRGHILGASEDMTVCLWDINAYSRNNPQLEPLSVFRGHSSIVGDVSWNGIQENVFASVGDDKMLMIWDTRDLDRTRPTQSIQAHEKEILSVAFSPSSETLIVTGSSDNTVALWDTRNLSVKLHSFEMHQGEVLSLSWSPSHESIFASAGADRRINVWDLAAIGLEQSPDDAEDGPPELLFVHGGHTSRPSDIAWAPVGHGLGNGKKPAGLDMDWFMASCAEDNVVQVWKMGESVYAGERRVVEMEDLE</sequence>
<dbReference type="PROSITE" id="PS50294">
    <property type="entry name" value="WD_REPEATS_REGION"/>
    <property type="match status" value="3"/>
</dbReference>
<dbReference type="InterPro" id="IPR015943">
    <property type="entry name" value="WD40/YVTN_repeat-like_dom_sf"/>
</dbReference>
<dbReference type="InterPro" id="IPR020472">
    <property type="entry name" value="WD40_PAC1"/>
</dbReference>
<evidence type="ECO:0000256" key="5">
    <source>
        <dbReference type="ARBA" id="ARBA00023242"/>
    </source>
</evidence>
<dbReference type="GO" id="GO:0006325">
    <property type="term" value="P:chromatin organization"/>
    <property type="evidence" value="ECO:0007669"/>
    <property type="project" value="UniProtKB-KW"/>
</dbReference>
<accession>A0A0C3M2I1</accession>
<dbReference type="SMART" id="SM00320">
    <property type="entry name" value="WD40"/>
    <property type="match status" value="6"/>
</dbReference>
<feature type="repeat" description="WD" evidence="6">
    <location>
        <begin position="287"/>
        <end position="323"/>
    </location>
</feature>
<dbReference type="PRINTS" id="PR00320">
    <property type="entry name" value="GPROTEINBRPT"/>
</dbReference>
<evidence type="ECO:0000256" key="6">
    <source>
        <dbReference type="PROSITE-ProRule" id="PRU00221"/>
    </source>
</evidence>
<keyword evidence="4" id="KW-0156">Chromatin regulator</keyword>
<dbReference type="STRING" id="1051891.A0A0C3M2I1"/>
<proteinExistence type="predicted"/>
<feature type="domain" description="Histone-binding protein RBBP4-like N-terminal" evidence="8">
    <location>
        <begin position="17"/>
        <end position="87"/>
    </location>
</feature>
<evidence type="ECO:0000256" key="2">
    <source>
        <dbReference type="ARBA" id="ARBA00022574"/>
    </source>
</evidence>
<feature type="region of interest" description="Disordered" evidence="7">
    <location>
        <begin position="87"/>
        <end position="128"/>
    </location>
</feature>
<dbReference type="PROSITE" id="PS50082">
    <property type="entry name" value="WD_REPEATS_2"/>
    <property type="match status" value="3"/>
</dbReference>
<reference evidence="9 10" key="1">
    <citation type="submission" date="2014-04" db="EMBL/GenBank/DDBJ databases">
        <authorList>
            <consortium name="DOE Joint Genome Institute"/>
            <person name="Kuo A."/>
            <person name="Girlanda M."/>
            <person name="Perotto S."/>
            <person name="Kohler A."/>
            <person name="Nagy L.G."/>
            <person name="Floudas D."/>
            <person name="Copeland A."/>
            <person name="Barry K.W."/>
            <person name="Cichocki N."/>
            <person name="Veneault-Fourrey C."/>
            <person name="LaButti K."/>
            <person name="Lindquist E.A."/>
            <person name="Lipzen A."/>
            <person name="Lundell T."/>
            <person name="Morin E."/>
            <person name="Murat C."/>
            <person name="Sun H."/>
            <person name="Tunlid A."/>
            <person name="Henrissat B."/>
            <person name="Grigoriev I.V."/>
            <person name="Hibbett D.S."/>
            <person name="Martin F."/>
            <person name="Nordberg H.P."/>
            <person name="Cantor M.N."/>
            <person name="Hua S.X."/>
        </authorList>
    </citation>
    <scope>NUCLEOTIDE SEQUENCE [LARGE SCALE GENOMIC DNA]</scope>
    <source>
        <strain evidence="9 10">MUT 4182</strain>
    </source>
</reference>
<dbReference type="InterPro" id="IPR050459">
    <property type="entry name" value="WD_repeat_RBAP46/RBAP48/MSI1"/>
</dbReference>
<dbReference type="SUPFAM" id="SSF50978">
    <property type="entry name" value="WD40 repeat-like"/>
    <property type="match status" value="1"/>
</dbReference>
<dbReference type="Proteomes" id="UP000054248">
    <property type="component" value="Unassembled WGS sequence"/>
</dbReference>
<feature type="repeat" description="WD" evidence="6">
    <location>
        <begin position="331"/>
        <end position="365"/>
    </location>
</feature>
<comment type="subcellular location">
    <subcellularLocation>
        <location evidence="1">Nucleus</location>
    </subcellularLocation>
</comment>
<dbReference type="Pfam" id="PF12265">
    <property type="entry name" value="CAF1C_H4-bd"/>
    <property type="match status" value="1"/>
</dbReference>
<dbReference type="OrthoDB" id="427795at2759"/>
<dbReference type="InterPro" id="IPR001680">
    <property type="entry name" value="WD40_rpt"/>
</dbReference>
<feature type="compositionally biased region" description="Acidic residues" evidence="7">
    <location>
        <begin position="91"/>
        <end position="105"/>
    </location>
</feature>
<dbReference type="AlphaFoldDB" id="A0A0C3M2I1"/>
<evidence type="ECO:0000256" key="1">
    <source>
        <dbReference type="ARBA" id="ARBA00004123"/>
    </source>
</evidence>
<dbReference type="GO" id="GO:0005634">
    <property type="term" value="C:nucleus"/>
    <property type="evidence" value="ECO:0007669"/>
    <property type="project" value="UniProtKB-SubCell"/>
</dbReference>
<dbReference type="HOGENOM" id="CLU_020445_3_1_1"/>
<organism evidence="9 10">
    <name type="scientific">Tulasnella calospora MUT 4182</name>
    <dbReference type="NCBI Taxonomy" id="1051891"/>
    <lineage>
        <taxon>Eukaryota</taxon>
        <taxon>Fungi</taxon>
        <taxon>Dikarya</taxon>
        <taxon>Basidiomycota</taxon>
        <taxon>Agaricomycotina</taxon>
        <taxon>Agaricomycetes</taxon>
        <taxon>Cantharellales</taxon>
        <taxon>Tulasnellaceae</taxon>
        <taxon>Tulasnella</taxon>
    </lineage>
</organism>
<dbReference type="InterPro" id="IPR019775">
    <property type="entry name" value="WD40_repeat_CS"/>
</dbReference>
<evidence type="ECO:0000256" key="4">
    <source>
        <dbReference type="ARBA" id="ARBA00022853"/>
    </source>
</evidence>
<dbReference type="PANTHER" id="PTHR22850">
    <property type="entry name" value="WD40 REPEAT FAMILY"/>
    <property type="match status" value="1"/>
</dbReference>